<dbReference type="AlphaFoldDB" id="A0A8S9S6B0"/>
<comment type="caution">
    <text evidence="1">The sequence shown here is derived from an EMBL/GenBank/DDBJ whole genome shotgun (WGS) entry which is preliminary data.</text>
</comment>
<dbReference type="EMBL" id="QGKX02000088">
    <property type="protein sequence ID" value="KAF3588208.1"/>
    <property type="molecule type" value="Genomic_DNA"/>
</dbReference>
<name>A0A8S9S6B0_BRACR</name>
<proteinExistence type="predicted"/>
<sequence>MSIDTVHPASIDTVHQNTVHSDNVHCDTVHPNTVHPVKNDTTCGETVKIEVLVLEVKTPSRVFLTKILETTSNSLRISCQGVSRMKCLNTTCSARSSPILSLGMHSAATREKEKNDKWDRFLASLDEKYMILILLLDDIMAKRDEQHGFGEPSKVEEADKVIRLHCRSTAVPQN</sequence>
<reference evidence="1" key="1">
    <citation type="submission" date="2019-12" db="EMBL/GenBank/DDBJ databases">
        <title>Genome sequencing and annotation of Brassica cretica.</title>
        <authorList>
            <person name="Studholme D.J."/>
            <person name="Sarris P."/>
        </authorList>
    </citation>
    <scope>NUCLEOTIDE SEQUENCE</scope>
    <source>
        <strain evidence="1">PFS-109/04</strain>
        <tissue evidence="1">Leaf</tissue>
    </source>
</reference>
<dbReference type="Proteomes" id="UP000712600">
    <property type="component" value="Unassembled WGS sequence"/>
</dbReference>
<evidence type="ECO:0000313" key="2">
    <source>
        <dbReference type="Proteomes" id="UP000712600"/>
    </source>
</evidence>
<evidence type="ECO:0000313" key="1">
    <source>
        <dbReference type="EMBL" id="KAF3588208.1"/>
    </source>
</evidence>
<accession>A0A8S9S6B0</accession>
<protein>
    <submittedName>
        <fullName evidence="1">Uncharacterized protein</fullName>
    </submittedName>
</protein>
<organism evidence="1 2">
    <name type="scientific">Brassica cretica</name>
    <name type="common">Mustard</name>
    <dbReference type="NCBI Taxonomy" id="69181"/>
    <lineage>
        <taxon>Eukaryota</taxon>
        <taxon>Viridiplantae</taxon>
        <taxon>Streptophyta</taxon>
        <taxon>Embryophyta</taxon>
        <taxon>Tracheophyta</taxon>
        <taxon>Spermatophyta</taxon>
        <taxon>Magnoliopsida</taxon>
        <taxon>eudicotyledons</taxon>
        <taxon>Gunneridae</taxon>
        <taxon>Pentapetalae</taxon>
        <taxon>rosids</taxon>
        <taxon>malvids</taxon>
        <taxon>Brassicales</taxon>
        <taxon>Brassicaceae</taxon>
        <taxon>Brassiceae</taxon>
        <taxon>Brassica</taxon>
    </lineage>
</organism>
<gene>
    <name evidence="1" type="ORF">F2Q69_00031469</name>
</gene>